<evidence type="ECO:0000313" key="9">
    <source>
        <dbReference type="EMBL" id="OGC92372.1"/>
    </source>
</evidence>
<reference evidence="9 10" key="1">
    <citation type="journal article" date="2016" name="Nat. Commun.">
        <title>Thousands of microbial genomes shed light on interconnected biogeochemical processes in an aquifer system.</title>
        <authorList>
            <person name="Anantharaman K."/>
            <person name="Brown C.T."/>
            <person name="Hug L.A."/>
            <person name="Sharon I."/>
            <person name="Castelle C.J."/>
            <person name="Probst A.J."/>
            <person name="Thomas B.C."/>
            <person name="Singh A."/>
            <person name="Wilkins M.J."/>
            <person name="Karaoz U."/>
            <person name="Brodie E.L."/>
            <person name="Williams K.H."/>
            <person name="Hubbard S.S."/>
            <person name="Banfield J.F."/>
        </authorList>
    </citation>
    <scope>NUCLEOTIDE SEQUENCE [LARGE SCALE GENOMIC DNA]</scope>
</reference>
<evidence type="ECO:0000256" key="8">
    <source>
        <dbReference type="SAM" id="Phobius"/>
    </source>
</evidence>
<evidence type="ECO:0000256" key="1">
    <source>
        <dbReference type="ARBA" id="ARBA00004167"/>
    </source>
</evidence>
<sequence>MFDFIKNIGLTELLIIAAILLILFGGKKVKELSHGLGESSKELKKVKAEFESAVTDKSDKPQES</sequence>
<accession>A0A1F4YEM7</accession>
<comment type="subcellular location">
    <subcellularLocation>
        <location evidence="1">Membrane</location>
        <topology evidence="1">Single-pass membrane protein</topology>
    </subcellularLocation>
</comment>
<organism evidence="9 10">
    <name type="scientific">Candidatus Amesbacteria bacterium RIFCSPHIGHO2_01_FULL_48_32b</name>
    <dbReference type="NCBI Taxonomy" id="1797253"/>
    <lineage>
        <taxon>Bacteria</taxon>
        <taxon>Candidatus Amesiibacteriota</taxon>
    </lineage>
</organism>
<evidence type="ECO:0000256" key="3">
    <source>
        <dbReference type="ARBA" id="ARBA00022692"/>
    </source>
</evidence>
<evidence type="ECO:0008006" key="11">
    <source>
        <dbReference type="Google" id="ProtNLM"/>
    </source>
</evidence>
<proteinExistence type="predicted"/>
<evidence type="ECO:0000313" key="10">
    <source>
        <dbReference type="Proteomes" id="UP000178176"/>
    </source>
</evidence>
<feature type="transmembrane region" description="Helical" evidence="8">
    <location>
        <begin position="6"/>
        <end position="24"/>
    </location>
</feature>
<dbReference type="GO" id="GO:0016020">
    <property type="term" value="C:membrane"/>
    <property type="evidence" value="ECO:0007669"/>
    <property type="project" value="UniProtKB-ARBA"/>
</dbReference>
<dbReference type="PANTHER" id="PTHR42982:SF1">
    <property type="entry name" value="SEC-INDEPENDENT PROTEIN TRANSLOCASE PROTEIN TATA"/>
    <property type="match status" value="1"/>
</dbReference>
<evidence type="ECO:0000256" key="5">
    <source>
        <dbReference type="ARBA" id="ARBA00022989"/>
    </source>
</evidence>
<dbReference type="GO" id="GO:0015031">
    <property type="term" value="P:protein transport"/>
    <property type="evidence" value="ECO:0007669"/>
    <property type="project" value="UniProtKB-KW"/>
</dbReference>
<dbReference type="PANTHER" id="PTHR42982">
    <property type="entry name" value="SEC-INDEPENDENT PROTEIN TRANSLOCASE PROTEIN TATA"/>
    <property type="match status" value="1"/>
</dbReference>
<keyword evidence="3 8" id="KW-0812">Transmembrane</keyword>
<keyword evidence="5 8" id="KW-1133">Transmembrane helix</keyword>
<dbReference type="Proteomes" id="UP000178176">
    <property type="component" value="Unassembled WGS sequence"/>
</dbReference>
<protein>
    <recommendedName>
        <fullName evidence="11">Sec-independent protein translocase protein TatA</fullName>
    </recommendedName>
</protein>
<keyword evidence="6" id="KW-0811">Translocation</keyword>
<evidence type="ECO:0000256" key="4">
    <source>
        <dbReference type="ARBA" id="ARBA00022927"/>
    </source>
</evidence>
<gene>
    <name evidence="9" type="ORF">A2876_02230</name>
</gene>
<keyword evidence="7 8" id="KW-0472">Membrane</keyword>
<dbReference type="AlphaFoldDB" id="A0A1F4YEM7"/>
<dbReference type="EMBL" id="MEXH01000016">
    <property type="protein sequence ID" value="OGC92372.1"/>
    <property type="molecule type" value="Genomic_DNA"/>
</dbReference>
<evidence type="ECO:0000256" key="2">
    <source>
        <dbReference type="ARBA" id="ARBA00022448"/>
    </source>
</evidence>
<evidence type="ECO:0000256" key="7">
    <source>
        <dbReference type="ARBA" id="ARBA00023136"/>
    </source>
</evidence>
<dbReference type="Pfam" id="PF02416">
    <property type="entry name" value="TatA_B_E"/>
    <property type="match status" value="1"/>
</dbReference>
<comment type="caution">
    <text evidence="9">The sequence shown here is derived from an EMBL/GenBank/DDBJ whole genome shotgun (WGS) entry which is preliminary data.</text>
</comment>
<keyword evidence="4" id="KW-0653">Protein transport</keyword>
<name>A0A1F4YEM7_9BACT</name>
<keyword evidence="2" id="KW-0813">Transport</keyword>
<evidence type="ECO:0000256" key="6">
    <source>
        <dbReference type="ARBA" id="ARBA00023010"/>
    </source>
</evidence>
<dbReference type="Gene3D" id="1.20.5.3310">
    <property type="match status" value="1"/>
</dbReference>
<dbReference type="InterPro" id="IPR003369">
    <property type="entry name" value="TatA/B/E"/>
</dbReference>